<sequence length="69" mass="8007">MDLAATRLLKFLAFSHCNLACDVTSSFIKLQISELLFLFEERIGCLILVRIRRTCAEKNRISCSIYIFF</sequence>
<dbReference type="AlphaFoldDB" id="A0A0A8ZCG3"/>
<accession>A0A0A8ZCG3</accession>
<reference evidence="1" key="1">
    <citation type="submission" date="2014-09" db="EMBL/GenBank/DDBJ databases">
        <authorList>
            <person name="Magalhaes I.L.F."/>
            <person name="Oliveira U."/>
            <person name="Santos F.R."/>
            <person name="Vidigal T.H.D.A."/>
            <person name="Brescovit A.D."/>
            <person name="Santos A.J."/>
        </authorList>
    </citation>
    <scope>NUCLEOTIDE SEQUENCE</scope>
    <source>
        <tissue evidence="1">Shoot tissue taken approximately 20 cm above the soil surface</tissue>
    </source>
</reference>
<organism evidence="1">
    <name type="scientific">Arundo donax</name>
    <name type="common">Giant reed</name>
    <name type="synonym">Donax arundinaceus</name>
    <dbReference type="NCBI Taxonomy" id="35708"/>
    <lineage>
        <taxon>Eukaryota</taxon>
        <taxon>Viridiplantae</taxon>
        <taxon>Streptophyta</taxon>
        <taxon>Embryophyta</taxon>
        <taxon>Tracheophyta</taxon>
        <taxon>Spermatophyta</taxon>
        <taxon>Magnoliopsida</taxon>
        <taxon>Liliopsida</taxon>
        <taxon>Poales</taxon>
        <taxon>Poaceae</taxon>
        <taxon>PACMAD clade</taxon>
        <taxon>Arundinoideae</taxon>
        <taxon>Arundineae</taxon>
        <taxon>Arundo</taxon>
    </lineage>
</organism>
<protein>
    <submittedName>
        <fullName evidence="1">Uncharacterized protein</fullName>
    </submittedName>
</protein>
<dbReference type="EMBL" id="GBRH01265358">
    <property type="protein sequence ID" value="JAD32537.1"/>
    <property type="molecule type" value="Transcribed_RNA"/>
</dbReference>
<name>A0A0A8ZCG3_ARUDO</name>
<reference evidence="1" key="2">
    <citation type="journal article" date="2015" name="Data Brief">
        <title>Shoot transcriptome of the giant reed, Arundo donax.</title>
        <authorList>
            <person name="Barrero R.A."/>
            <person name="Guerrero F.D."/>
            <person name="Moolhuijzen P."/>
            <person name="Goolsby J.A."/>
            <person name="Tidwell J."/>
            <person name="Bellgard S.E."/>
            <person name="Bellgard M.I."/>
        </authorList>
    </citation>
    <scope>NUCLEOTIDE SEQUENCE</scope>
    <source>
        <tissue evidence="1">Shoot tissue taken approximately 20 cm above the soil surface</tissue>
    </source>
</reference>
<evidence type="ECO:0000313" key="1">
    <source>
        <dbReference type="EMBL" id="JAD32537.1"/>
    </source>
</evidence>
<proteinExistence type="predicted"/>